<accession>A0A9X2U6A8</accession>
<dbReference type="RefSeq" id="WP_259081399.1">
    <property type="nucleotide sequence ID" value="NZ_JANTZO010000002.1"/>
</dbReference>
<organism evidence="1 2">
    <name type="scientific">Salinibacter ruber</name>
    <dbReference type="NCBI Taxonomy" id="146919"/>
    <lineage>
        <taxon>Bacteria</taxon>
        <taxon>Pseudomonadati</taxon>
        <taxon>Rhodothermota</taxon>
        <taxon>Rhodothermia</taxon>
        <taxon>Rhodothermales</taxon>
        <taxon>Salinibacteraceae</taxon>
        <taxon>Salinibacter</taxon>
    </lineage>
</organism>
<reference evidence="1" key="1">
    <citation type="submission" date="2022-08" db="EMBL/GenBank/DDBJ databases">
        <title>Genomic Encyclopedia of Type Strains, Phase V (KMG-V): Genome sequencing to study the core and pangenomes of soil and plant-associated prokaryotes.</title>
        <authorList>
            <person name="Whitman W."/>
        </authorList>
    </citation>
    <scope>NUCLEOTIDE SEQUENCE</scope>
    <source>
        <strain evidence="1">SP2017</strain>
    </source>
</reference>
<protein>
    <submittedName>
        <fullName evidence="1">Uncharacterized protein</fullName>
    </submittedName>
</protein>
<sequence>MLLRILPNRKIKPMNVRLRKTTKNEKTYYVGSGLKMAILASILVAVSSCGIFGGNSGSSGMKVEYEVNSGPEEGAIVFYTGPGGENESGIVEENSFKKTVRIKRENVSTLCLKYSKGRFEGEVYDYGPTTLSIRVNGELKGRATQELFEFETCIAKDRF</sequence>
<comment type="caution">
    <text evidence="1">The sequence shown here is derived from an EMBL/GenBank/DDBJ whole genome shotgun (WGS) entry which is preliminary data.</text>
</comment>
<evidence type="ECO:0000313" key="2">
    <source>
        <dbReference type="Proteomes" id="UP001155010"/>
    </source>
</evidence>
<dbReference type="AlphaFoldDB" id="A0A9X2U6A8"/>
<gene>
    <name evidence="1" type="ORF">GGP83_000524</name>
</gene>
<dbReference type="Proteomes" id="UP001155010">
    <property type="component" value="Unassembled WGS sequence"/>
</dbReference>
<evidence type="ECO:0000313" key="1">
    <source>
        <dbReference type="EMBL" id="MCS3950590.1"/>
    </source>
</evidence>
<name>A0A9X2U6A8_9BACT</name>
<proteinExistence type="predicted"/>
<dbReference type="EMBL" id="JANUBB010000002">
    <property type="protein sequence ID" value="MCS3950590.1"/>
    <property type="molecule type" value="Genomic_DNA"/>
</dbReference>